<gene>
    <name evidence="1" type="ORF">ARMOST_19555</name>
</gene>
<dbReference type="EMBL" id="FUEG01000032">
    <property type="protein sequence ID" value="SJL16040.1"/>
    <property type="molecule type" value="Genomic_DNA"/>
</dbReference>
<name>A0A284S4X3_ARMOS</name>
<accession>A0A284S4X3</accession>
<proteinExistence type="predicted"/>
<sequence length="64" mass="7247">MLPRLPAFQREWAPGCPWTVGEVCTVLYADASGYPMMAFYMCLVNHYSGPENAVNISFRFFGVH</sequence>
<organism evidence="1 2">
    <name type="scientific">Armillaria ostoyae</name>
    <name type="common">Armillaria root rot fungus</name>
    <dbReference type="NCBI Taxonomy" id="47428"/>
    <lineage>
        <taxon>Eukaryota</taxon>
        <taxon>Fungi</taxon>
        <taxon>Dikarya</taxon>
        <taxon>Basidiomycota</taxon>
        <taxon>Agaricomycotina</taxon>
        <taxon>Agaricomycetes</taxon>
        <taxon>Agaricomycetidae</taxon>
        <taxon>Agaricales</taxon>
        <taxon>Marasmiineae</taxon>
        <taxon>Physalacriaceae</taxon>
        <taxon>Armillaria</taxon>
    </lineage>
</organism>
<evidence type="ECO:0000313" key="2">
    <source>
        <dbReference type="Proteomes" id="UP000219338"/>
    </source>
</evidence>
<dbReference type="AlphaFoldDB" id="A0A284S4X3"/>
<dbReference type="OrthoDB" id="10322690at2759"/>
<evidence type="ECO:0000313" key="1">
    <source>
        <dbReference type="EMBL" id="SJL16040.1"/>
    </source>
</evidence>
<protein>
    <submittedName>
        <fullName evidence="1">Uncharacterized protein</fullName>
    </submittedName>
</protein>
<reference evidence="2" key="1">
    <citation type="journal article" date="2017" name="Nat. Ecol. Evol.">
        <title>Genome expansion and lineage-specific genetic innovations in the forest pathogenic fungi Armillaria.</title>
        <authorList>
            <person name="Sipos G."/>
            <person name="Prasanna A.N."/>
            <person name="Walter M.C."/>
            <person name="O'Connor E."/>
            <person name="Balint B."/>
            <person name="Krizsan K."/>
            <person name="Kiss B."/>
            <person name="Hess J."/>
            <person name="Varga T."/>
            <person name="Slot J."/>
            <person name="Riley R."/>
            <person name="Boka B."/>
            <person name="Rigling D."/>
            <person name="Barry K."/>
            <person name="Lee J."/>
            <person name="Mihaltcheva S."/>
            <person name="LaButti K."/>
            <person name="Lipzen A."/>
            <person name="Waldron R."/>
            <person name="Moloney N.M."/>
            <person name="Sperisen C."/>
            <person name="Kredics L."/>
            <person name="Vagvoelgyi C."/>
            <person name="Patrignani A."/>
            <person name="Fitzpatrick D."/>
            <person name="Nagy I."/>
            <person name="Doyle S."/>
            <person name="Anderson J.B."/>
            <person name="Grigoriev I.V."/>
            <person name="Gueldener U."/>
            <person name="Muensterkoetter M."/>
            <person name="Nagy L.G."/>
        </authorList>
    </citation>
    <scope>NUCLEOTIDE SEQUENCE [LARGE SCALE GENOMIC DNA]</scope>
    <source>
        <strain evidence="2">C18/9</strain>
    </source>
</reference>
<keyword evidence="2" id="KW-1185">Reference proteome</keyword>
<dbReference type="Proteomes" id="UP000219338">
    <property type="component" value="Unassembled WGS sequence"/>
</dbReference>